<dbReference type="Proteomes" id="UP000005238">
    <property type="component" value="Unassembled WGS sequence"/>
</dbReference>
<feature type="region of interest" description="Disordered" evidence="1">
    <location>
        <begin position="118"/>
        <end position="140"/>
    </location>
</feature>
<keyword evidence="3" id="KW-1185">Reference proteome</keyword>
<dbReference type="VEuPathDB" id="FungiDB:KRP23_7915"/>
<dbReference type="eggNOG" id="ENOG502S023">
    <property type="taxonomic scope" value="Eukaryota"/>
</dbReference>
<dbReference type="HOGENOM" id="CLU_680583_0_0_1"/>
<organism evidence="2 3">
    <name type="scientific">Phytophthora ramorum</name>
    <name type="common">Sudden oak death agent</name>
    <dbReference type="NCBI Taxonomy" id="164328"/>
    <lineage>
        <taxon>Eukaryota</taxon>
        <taxon>Sar</taxon>
        <taxon>Stramenopiles</taxon>
        <taxon>Oomycota</taxon>
        <taxon>Peronosporomycetes</taxon>
        <taxon>Peronosporales</taxon>
        <taxon>Peronosporaceae</taxon>
        <taxon>Phytophthora</taxon>
    </lineage>
</organism>
<dbReference type="VEuPathDB" id="FungiDB:KRP22_103"/>
<dbReference type="AlphaFoldDB" id="H3HCI9"/>
<feature type="compositionally biased region" description="Low complexity" evidence="1">
    <location>
        <begin position="156"/>
        <end position="168"/>
    </location>
</feature>
<evidence type="ECO:0000313" key="2">
    <source>
        <dbReference type="EnsemblProtists" id="Phyra95229"/>
    </source>
</evidence>
<dbReference type="OMA" id="PKIYTQK"/>
<accession>H3HCI9</accession>
<protein>
    <submittedName>
        <fullName evidence="2">Uncharacterized protein</fullName>
    </submittedName>
</protein>
<feature type="region of interest" description="Disordered" evidence="1">
    <location>
        <begin position="150"/>
        <end position="169"/>
    </location>
</feature>
<sequence length="405" mass="46644">MANVANMHLPPSTPAPPLESSNNRTTYAKTWADDVRNYHAAKSVLPWQPEQQKTVTYVTRHEKAREEREYDVVLGRFRDEDKEQGYQQREGVQLKRDLEKGRAKQLRSIQRFHMISNAPMYPGAKDPTEKKPKQHTNRTKHATDYNIVTNISNTGSSASTPTASVSPSRKPYREFNILTNKYHDRHDDRFEQDAAQAKRLAAQKYFKTRSFDPVRITYVDEDREKEFLSRRHDEQQLHGKDRVLLLPPREQFSEGRVYNILNQRVINPEKLVTMNEKDQRALNKVQKTAYEKKMREVGENQQARDTDLCLNSFAHERHTESQVHGYDVLSNQLYVGRDAKPIAHSRTHAALSAWQTIESGLPVNNRITPKSSPATVRDDVGATKPNILVLDQPPLQVQLEVASAF</sequence>
<evidence type="ECO:0000256" key="1">
    <source>
        <dbReference type="SAM" id="MobiDB-lite"/>
    </source>
</evidence>
<reference evidence="2" key="2">
    <citation type="submission" date="2015-06" db="UniProtKB">
        <authorList>
            <consortium name="EnsemblProtists"/>
        </authorList>
    </citation>
    <scope>IDENTIFICATION</scope>
    <source>
        <strain evidence="2">Pr102</strain>
    </source>
</reference>
<dbReference type="EnsemblProtists" id="Phyra95229">
    <property type="protein sequence ID" value="Phyra95229"/>
    <property type="gene ID" value="Phyra95229"/>
</dbReference>
<name>H3HCI9_PHYRM</name>
<dbReference type="EMBL" id="DS566032">
    <property type="status" value="NOT_ANNOTATED_CDS"/>
    <property type="molecule type" value="Genomic_DNA"/>
</dbReference>
<reference evidence="3" key="1">
    <citation type="journal article" date="2006" name="Science">
        <title>Phytophthora genome sequences uncover evolutionary origins and mechanisms of pathogenesis.</title>
        <authorList>
            <person name="Tyler B.M."/>
            <person name="Tripathy S."/>
            <person name="Zhang X."/>
            <person name="Dehal P."/>
            <person name="Jiang R.H."/>
            <person name="Aerts A."/>
            <person name="Arredondo F.D."/>
            <person name="Baxter L."/>
            <person name="Bensasson D."/>
            <person name="Beynon J.L."/>
            <person name="Chapman J."/>
            <person name="Damasceno C.M."/>
            <person name="Dorrance A.E."/>
            <person name="Dou D."/>
            <person name="Dickerman A.W."/>
            <person name="Dubchak I.L."/>
            <person name="Garbelotto M."/>
            <person name="Gijzen M."/>
            <person name="Gordon S.G."/>
            <person name="Govers F."/>
            <person name="Grunwald N.J."/>
            <person name="Huang W."/>
            <person name="Ivors K.L."/>
            <person name="Jones R.W."/>
            <person name="Kamoun S."/>
            <person name="Krampis K."/>
            <person name="Lamour K.H."/>
            <person name="Lee M.K."/>
            <person name="McDonald W.H."/>
            <person name="Medina M."/>
            <person name="Meijer H.J."/>
            <person name="Nordberg E.K."/>
            <person name="Maclean D.J."/>
            <person name="Ospina-Giraldo M.D."/>
            <person name="Morris P.F."/>
            <person name="Phuntumart V."/>
            <person name="Putnam N.H."/>
            <person name="Rash S."/>
            <person name="Rose J.K."/>
            <person name="Sakihama Y."/>
            <person name="Salamov A.A."/>
            <person name="Savidor A."/>
            <person name="Scheuring C.F."/>
            <person name="Smith B.M."/>
            <person name="Sobral B.W."/>
            <person name="Terry A."/>
            <person name="Torto-Alalibo T.A."/>
            <person name="Win J."/>
            <person name="Xu Z."/>
            <person name="Zhang H."/>
            <person name="Grigoriev I.V."/>
            <person name="Rokhsar D.S."/>
            <person name="Boore J.L."/>
        </authorList>
    </citation>
    <scope>NUCLEOTIDE SEQUENCE [LARGE SCALE GENOMIC DNA]</scope>
    <source>
        <strain evidence="3">Pr102</strain>
    </source>
</reference>
<dbReference type="InParanoid" id="H3HCI9"/>
<evidence type="ECO:0000313" key="3">
    <source>
        <dbReference type="Proteomes" id="UP000005238"/>
    </source>
</evidence>
<feature type="region of interest" description="Disordered" evidence="1">
    <location>
        <begin position="1"/>
        <end position="23"/>
    </location>
</feature>
<proteinExistence type="predicted"/>